<accession>A0A6P4JJ25</accession>
<evidence type="ECO:0000313" key="3">
    <source>
        <dbReference type="RefSeq" id="XP_017034623.1"/>
    </source>
</evidence>
<reference evidence="3" key="1">
    <citation type="submission" date="2025-08" db="UniProtKB">
        <authorList>
            <consortium name="RefSeq"/>
        </authorList>
    </citation>
    <scope>IDENTIFICATION</scope>
    <source>
        <strain evidence="3">14028-0561.14</strain>
        <tissue evidence="3">Whole fly</tissue>
    </source>
</reference>
<proteinExistence type="predicted"/>
<feature type="transmembrane region" description="Helical" evidence="1">
    <location>
        <begin position="53"/>
        <end position="73"/>
    </location>
</feature>
<protein>
    <submittedName>
        <fullName evidence="3">Uncharacterized protein isoform X2</fullName>
    </submittedName>
</protein>
<dbReference type="RefSeq" id="XP_017034623.1">
    <property type="nucleotide sequence ID" value="XM_017179134.3"/>
</dbReference>
<dbReference type="AlphaFoldDB" id="A0A6P4JJ25"/>
<dbReference type="GeneID" id="108083386"/>
<keyword evidence="1" id="KW-0812">Transmembrane</keyword>
<keyword evidence="1" id="KW-1133">Transmembrane helix</keyword>
<evidence type="ECO:0000256" key="1">
    <source>
        <dbReference type="SAM" id="Phobius"/>
    </source>
</evidence>
<name>A0A6P4JJ25_DROKI</name>
<organism evidence="2 3">
    <name type="scientific">Drosophila kikkawai</name>
    <name type="common">Fruit fly</name>
    <dbReference type="NCBI Taxonomy" id="30033"/>
    <lineage>
        <taxon>Eukaryota</taxon>
        <taxon>Metazoa</taxon>
        <taxon>Ecdysozoa</taxon>
        <taxon>Arthropoda</taxon>
        <taxon>Hexapoda</taxon>
        <taxon>Insecta</taxon>
        <taxon>Pterygota</taxon>
        <taxon>Neoptera</taxon>
        <taxon>Endopterygota</taxon>
        <taxon>Diptera</taxon>
        <taxon>Brachycera</taxon>
        <taxon>Muscomorpha</taxon>
        <taxon>Ephydroidea</taxon>
        <taxon>Drosophilidae</taxon>
        <taxon>Drosophila</taxon>
        <taxon>Sophophora</taxon>
    </lineage>
</organism>
<keyword evidence="2" id="KW-1185">Reference proteome</keyword>
<gene>
    <name evidence="3" type="primary">LOC108083386</name>
</gene>
<dbReference type="OrthoDB" id="7882750at2759"/>
<feature type="transmembrane region" description="Helical" evidence="1">
    <location>
        <begin position="12"/>
        <end position="33"/>
    </location>
</feature>
<dbReference type="Proteomes" id="UP001652661">
    <property type="component" value="Chromosome X"/>
</dbReference>
<keyword evidence="1" id="KW-0472">Membrane</keyword>
<sequence length="232" mass="26347">MMLQQPEAPQKGLAVPTYGVTIVMLIIGQMQVIAVIEIKTFNELLGTRYGLSLAQFFVSFLTIQLYGFFYRIIVSKPKWVRFLAGAWTYQINTISIMKPTKRAPYFCLLISAAITLLIMVISVTYGHIAINHKRDLAAQCDPVERTDIRADMLRDHRHRRDEAHHGGAALHDHLYVSVECVRDCLWRLRQEAALLSRRCPRRLHTDRAAVLSELLCPIHELCVDAGHDLGGV</sequence>
<feature type="transmembrane region" description="Helical" evidence="1">
    <location>
        <begin position="105"/>
        <end position="125"/>
    </location>
</feature>
<evidence type="ECO:0000313" key="2">
    <source>
        <dbReference type="Proteomes" id="UP001652661"/>
    </source>
</evidence>